<evidence type="ECO:0000256" key="6">
    <source>
        <dbReference type="SAM" id="Phobius"/>
    </source>
</evidence>
<evidence type="ECO:0000256" key="2">
    <source>
        <dbReference type="ARBA" id="ARBA00010487"/>
    </source>
</evidence>
<feature type="transmembrane region" description="Helical" evidence="6">
    <location>
        <begin position="422"/>
        <end position="443"/>
    </location>
</feature>
<sequence length="499" mass="58323">MWWKLYIIIGLCFLLLLSIYITFKYVHGPTTQFSVYFVATIGFFFCSSTLCLLPLDILNYADSKETLLILWKIIYWMSQILNWIILPISMDYYKSGYFTSKEKLKSAIKMNIKFYVIILIIAVITIVSLAITKKLTESTLLNFVVILSQSFGLIITVIFLGYGIVAYPRSIYKRMDNDKIIKYHKFKLLKAYHKYEHTKLELMQVQKTFSKVCELAISQPDMIQYIKAIDRLFVTKYDLTNILENTQDDKIPKTINELDKEYWIRLHALVKKTNRKYVIAKGLFNHYMSYFDNTRKSFKLHRSLIYFLIFIVSIVGILLSICEGSLITIVDICPFIYFKGFVKFGFSIGLFILMCIMTCLPIFHLNVPNRYHIFIGYTDEISLLYLVGNILNIIWPLTYNFIMINGFENKTVFESIFGEIYVLQKISEWFPIIIIIVSVLTILNIPQKICNLLVCLHAEDENDEVSLNDYSEIDPKNIDTDILEADILIKRITTSVEPF</sequence>
<feature type="transmembrane region" description="Helical" evidence="6">
    <location>
        <begin position="6"/>
        <end position="23"/>
    </location>
</feature>
<evidence type="ECO:0000256" key="5">
    <source>
        <dbReference type="ARBA" id="ARBA00023136"/>
    </source>
</evidence>
<evidence type="ECO:0000256" key="1">
    <source>
        <dbReference type="ARBA" id="ARBA00004141"/>
    </source>
</evidence>
<proteinExistence type="inferred from homology"/>
<dbReference type="Pfam" id="PF04791">
    <property type="entry name" value="LMBR1"/>
    <property type="match status" value="1"/>
</dbReference>
<accession>A0A3G4ZUP7</accession>
<comment type="similarity">
    <text evidence="2">Belongs to the LIMR family.</text>
</comment>
<dbReference type="InterPro" id="IPR006876">
    <property type="entry name" value="LMBR1-like_membr_prot"/>
</dbReference>
<evidence type="ECO:0000256" key="4">
    <source>
        <dbReference type="ARBA" id="ARBA00022989"/>
    </source>
</evidence>
<feature type="transmembrane region" description="Helical" evidence="6">
    <location>
        <begin position="114"/>
        <end position="131"/>
    </location>
</feature>
<feature type="transmembrane region" description="Helical" evidence="6">
    <location>
        <begin position="73"/>
        <end position="93"/>
    </location>
</feature>
<comment type="subcellular location">
    <subcellularLocation>
        <location evidence="1">Membrane</location>
        <topology evidence="1">Multi-pass membrane protein</topology>
    </subcellularLocation>
</comment>
<dbReference type="GO" id="GO:0016020">
    <property type="term" value="C:membrane"/>
    <property type="evidence" value="ECO:0007669"/>
    <property type="project" value="UniProtKB-SubCell"/>
</dbReference>
<evidence type="ECO:0000313" key="7">
    <source>
        <dbReference type="EMBL" id="AYV78632.1"/>
    </source>
</evidence>
<feature type="transmembrane region" description="Helical" evidence="6">
    <location>
        <begin position="143"/>
        <end position="165"/>
    </location>
</feature>
<keyword evidence="3 6" id="KW-0812">Transmembrane</keyword>
<keyword evidence="5 6" id="KW-0472">Membrane</keyword>
<gene>
    <name evidence="7" type="ORF">Edafosvirus21_11</name>
</gene>
<keyword evidence="4 6" id="KW-1133">Transmembrane helix</keyword>
<dbReference type="PANTHER" id="PTHR21355">
    <property type="entry name" value="G-PROTEIN COUPLED RECEPTOR-ASSOCIATED PROTEIN LMBRD2"/>
    <property type="match status" value="1"/>
</dbReference>
<evidence type="ECO:0000256" key="3">
    <source>
        <dbReference type="ARBA" id="ARBA00022692"/>
    </source>
</evidence>
<dbReference type="PANTHER" id="PTHR21355:SF0">
    <property type="entry name" value="G-PROTEIN COUPLED RECEPTOR-ASSOCIATED PROTEIN LMBRD2"/>
    <property type="match status" value="1"/>
</dbReference>
<protein>
    <submittedName>
        <fullName evidence="7">LMBR1-domain-containing protein</fullName>
    </submittedName>
</protein>
<reference evidence="7" key="1">
    <citation type="submission" date="2018-10" db="EMBL/GenBank/DDBJ databases">
        <title>Hidden diversity of soil giant viruses.</title>
        <authorList>
            <person name="Schulz F."/>
            <person name="Alteio L."/>
            <person name="Goudeau D."/>
            <person name="Ryan E.M."/>
            <person name="Malmstrom R.R."/>
            <person name="Blanchard J."/>
            <person name="Woyke T."/>
        </authorList>
    </citation>
    <scope>NUCLEOTIDE SEQUENCE</scope>
    <source>
        <strain evidence="7">EDV1</strain>
    </source>
</reference>
<feature type="transmembrane region" description="Helical" evidence="6">
    <location>
        <begin position="305"/>
        <end position="338"/>
    </location>
</feature>
<name>A0A3G4ZUP7_9VIRU</name>
<dbReference type="InterPro" id="IPR051584">
    <property type="entry name" value="GPCR-associated_LMBR1"/>
</dbReference>
<organism evidence="7">
    <name type="scientific">Edafosvirus sp</name>
    <dbReference type="NCBI Taxonomy" id="2487765"/>
    <lineage>
        <taxon>Viruses</taxon>
        <taxon>Varidnaviria</taxon>
        <taxon>Bamfordvirae</taxon>
        <taxon>Nucleocytoviricota</taxon>
        <taxon>Megaviricetes</taxon>
        <taxon>Imitervirales</taxon>
        <taxon>Mimiviridae</taxon>
        <taxon>Klosneuvirinae</taxon>
    </lineage>
</organism>
<feature type="transmembrane region" description="Helical" evidence="6">
    <location>
        <begin position="35"/>
        <end position="61"/>
    </location>
</feature>
<feature type="transmembrane region" description="Helical" evidence="6">
    <location>
        <begin position="344"/>
        <end position="363"/>
    </location>
</feature>
<dbReference type="EMBL" id="MK072086">
    <property type="protein sequence ID" value="AYV78632.1"/>
    <property type="molecule type" value="Genomic_DNA"/>
</dbReference>
<feature type="transmembrane region" description="Helical" evidence="6">
    <location>
        <begin position="383"/>
        <end position="402"/>
    </location>
</feature>